<sequence>MEMINRCLEITEAKREALEAFDKRKRMLEERAMWREQRGPEWGNRKQRRREAALAKKERVTL</sequence>
<dbReference type="RefSeq" id="WP_145633467.1">
    <property type="nucleotide sequence ID" value="NZ_CP088014.1"/>
</dbReference>
<dbReference type="Proteomes" id="UP000317176">
    <property type="component" value="Unassembled WGS sequence"/>
</dbReference>
<reference evidence="2 3" key="1">
    <citation type="journal article" date="2015" name="Stand. Genomic Sci.">
        <title>Genomic Encyclopedia of Bacterial and Archaeal Type Strains, Phase III: the genomes of soil and plant-associated and newly described type strains.</title>
        <authorList>
            <person name="Whitman W.B."/>
            <person name="Woyke T."/>
            <person name="Klenk H.P."/>
            <person name="Zhou Y."/>
            <person name="Lilburn T.G."/>
            <person name="Beck B.J."/>
            <person name="De Vos P."/>
            <person name="Vandamme P."/>
            <person name="Eisen J.A."/>
            <person name="Garrity G."/>
            <person name="Hugenholtz P."/>
            <person name="Kyrpides N.C."/>
        </authorList>
    </citation>
    <scope>NUCLEOTIDE SEQUENCE [LARGE SCALE GENOMIC DNA]</scope>
    <source>
        <strain evidence="2 3">CGMCC 1.10947</strain>
    </source>
</reference>
<accession>A0A562LBW4</accession>
<keyword evidence="3" id="KW-1185">Reference proteome</keyword>
<evidence type="ECO:0000313" key="2">
    <source>
        <dbReference type="EMBL" id="TWI05133.1"/>
    </source>
</evidence>
<dbReference type="EMBL" id="VLKL01000008">
    <property type="protein sequence ID" value="TWI05133.1"/>
    <property type="molecule type" value="Genomic_DNA"/>
</dbReference>
<organism evidence="2 3">
    <name type="scientific">Bradyrhizobium daqingense</name>
    <dbReference type="NCBI Taxonomy" id="993502"/>
    <lineage>
        <taxon>Bacteria</taxon>
        <taxon>Pseudomonadati</taxon>
        <taxon>Pseudomonadota</taxon>
        <taxon>Alphaproteobacteria</taxon>
        <taxon>Hyphomicrobiales</taxon>
        <taxon>Nitrobacteraceae</taxon>
        <taxon>Bradyrhizobium</taxon>
    </lineage>
</organism>
<dbReference type="AlphaFoldDB" id="A0A562LBW4"/>
<proteinExistence type="predicted"/>
<name>A0A562LBW4_9BRAD</name>
<protein>
    <submittedName>
        <fullName evidence="2">Uncharacterized protein</fullName>
    </submittedName>
</protein>
<evidence type="ECO:0000313" key="3">
    <source>
        <dbReference type="Proteomes" id="UP000317176"/>
    </source>
</evidence>
<feature type="region of interest" description="Disordered" evidence="1">
    <location>
        <begin position="39"/>
        <end position="62"/>
    </location>
</feature>
<feature type="compositionally biased region" description="Basic and acidic residues" evidence="1">
    <location>
        <begin position="50"/>
        <end position="62"/>
    </location>
</feature>
<evidence type="ECO:0000256" key="1">
    <source>
        <dbReference type="SAM" id="MobiDB-lite"/>
    </source>
</evidence>
<gene>
    <name evidence="2" type="ORF">IQ17_03298</name>
</gene>
<comment type="caution">
    <text evidence="2">The sequence shown here is derived from an EMBL/GenBank/DDBJ whole genome shotgun (WGS) entry which is preliminary data.</text>
</comment>